<keyword evidence="1" id="KW-0378">Hydrolase</keyword>
<dbReference type="SUPFAM" id="SSF51556">
    <property type="entry name" value="Metallo-dependent hydrolases"/>
    <property type="match status" value="1"/>
</dbReference>
<evidence type="ECO:0000313" key="3">
    <source>
        <dbReference type="EMBL" id="WZN39274.1"/>
    </source>
</evidence>
<dbReference type="Proteomes" id="UP001485459">
    <property type="component" value="Chromosome"/>
</dbReference>
<name>A0ABZ2YK23_9BACT</name>
<feature type="domain" description="Amidohydrolase-related" evidence="2">
    <location>
        <begin position="49"/>
        <end position="371"/>
    </location>
</feature>
<accession>A0ABZ2YK23</accession>
<dbReference type="Gene3D" id="3.20.20.140">
    <property type="entry name" value="Metal-dependent hydrolases"/>
    <property type="match status" value="1"/>
</dbReference>
<dbReference type="PANTHER" id="PTHR43794">
    <property type="entry name" value="AMINOHYDROLASE SSNA-RELATED"/>
    <property type="match status" value="1"/>
</dbReference>
<dbReference type="RefSeq" id="WP_341834266.1">
    <property type="nucleotide sequence ID" value="NZ_CP149822.1"/>
</dbReference>
<evidence type="ECO:0000259" key="2">
    <source>
        <dbReference type="Pfam" id="PF01979"/>
    </source>
</evidence>
<dbReference type="EMBL" id="CP149822">
    <property type="protein sequence ID" value="WZN39274.1"/>
    <property type="molecule type" value="Genomic_DNA"/>
</dbReference>
<dbReference type="InterPro" id="IPR050287">
    <property type="entry name" value="MTA/SAH_deaminase"/>
</dbReference>
<organism evidence="3 4">
    <name type="scientific">Chitinophaga pollutisoli</name>
    <dbReference type="NCBI Taxonomy" id="3133966"/>
    <lineage>
        <taxon>Bacteria</taxon>
        <taxon>Pseudomonadati</taxon>
        <taxon>Bacteroidota</taxon>
        <taxon>Chitinophagia</taxon>
        <taxon>Chitinophagales</taxon>
        <taxon>Chitinophagaceae</taxon>
        <taxon>Chitinophaga</taxon>
    </lineage>
</organism>
<dbReference type="PANTHER" id="PTHR43794:SF11">
    <property type="entry name" value="AMIDOHYDROLASE-RELATED DOMAIN-CONTAINING PROTEIN"/>
    <property type="match status" value="1"/>
</dbReference>
<dbReference type="InterPro" id="IPR032466">
    <property type="entry name" value="Metal_Hydrolase"/>
</dbReference>
<evidence type="ECO:0000313" key="4">
    <source>
        <dbReference type="Proteomes" id="UP001485459"/>
    </source>
</evidence>
<reference evidence="4" key="1">
    <citation type="submission" date="2024-03" db="EMBL/GenBank/DDBJ databases">
        <title>Chitinophaga horti sp. nov., isolated from garden soil.</title>
        <authorList>
            <person name="Lee D.S."/>
            <person name="Han D.M."/>
            <person name="Baek J.H."/>
            <person name="Choi D.G."/>
            <person name="Jeon J.H."/>
            <person name="Jeon C.O."/>
        </authorList>
    </citation>
    <scope>NUCLEOTIDE SEQUENCE [LARGE SCALE GENOMIC DNA]</scope>
    <source>
        <strain evidence="4">GPA1</strain>
    </source>
</reference>
<proteinExistence type="predicted"/>
<dbReference type="Pfam" id="PF01979">
    <property type="entry name" value="Amidohydro_1"/>
    <property type="match status" value="1"/>
</dbReference>
<evidence type="ECO:0000256" key="1">
    <source>
        <dbReference type="ARBA" id="ARBA00022801"/>
    </source>
</evidence>
<dbReference type="InterPro" id="IPR006680">
    <property type="entry name" value="Amidohydro-rel"/>
</dbReference>
<keyword evidence="4" id="KW-1185">Reference proteome</keyword>
<protein>
    <submittedName>
        <fullName evidence="3">Amidohydrolase family protein</fullName>
    </submittedName>
</protein>
<gene>
    <name evidence="3" type="ORF">WJU16_14815</name>
</gene>
<sequence>MIKITADDIFDGRKFHGPDRALVLDDNATVSALVPLSWVGEDFITVEGILSPGFINTHCHLELSHMKGVIPPGTGLPAFLTAVMENRQPPAAEVLASAIDSAAEDMRIRGIVAVGDIANTAATAAVKIRTAPHLEWRTFVECMGVSDQFAPQRLEHSLSVLAQFRQHRLPANLVPHAPYSVSPTLFRLINGLQHNDFISIHNQESQAENELFRHKTGPFLDFYRHFNMDASSIGGAGANSLPAYIGYFDKAQTVLLVHNTFTIRTDVEAALSRTGDTYWCLCPNANLYIEGMLPDVPMLMDTPGVNITLGTDSLASNHQLCIWSEIATLRDKFPAIPLETLLQWATINGAEALGIADRLGSFEKGKSPGIVQIVNNEARLLNMQSLIV</sequence>